<evidence type="ECO:0000313" key="3">
    <source>
        <dbReference type="Proteomes" id="UP000295701"/>
    </source>
</evidence>
<dbReference type="InterPro" id="IPR037401">
    <property type="entry name" value="SnoaL-like"/>
</dbReference>
<dbReference type="Gene3D" id="3.10.450.50">
    <property type="match status" value="1"/>
</dbReference>
<dbReference type="SUPFAM" id="SSF54427">
    <property type="entry name" value="NTF2-like"/>
    <property type="match status" value="1"/>
</dbReference>
<sequence>MQKKNIDQIHRYVDAYNRFDIEEMMEQLHPDVVFQNYSNGALSLETRGASEFRAQAEAAAKMFSQRNQTVKAVSAQHAALVAEIDYVGTVSKDLPNGLKAGEKIEISGISEFTFLDGKIASIVDRS</sequence>
<name>A0A4R5ZV77_9RHOB</name>
<proteinExistence type="predicted"/>
<keyword evidence="3" id="KW-1185">Reference proteome</keyword>
<dbReference type="AlphaFoldDB" id="A0A4R5ZV77"/>
<dbReference type="Pfam" id="PF12680">
    <property type="entry name" value="SnoaL_2"/>
    <property type="match status" value="1"/>
</dbReference>
<dbReference type="Proteomes" id="UP000295701">
    <property type="component" value="Unassembled WGS sequence"/>
</dbReference>
<feature type="domain" description="SnoaL-like" evidence="1">
    <location>
        <begin position="10"/>
        <end position="121"/>
    </location>
</feature>
<evidence type="ECO:0000259" key="1">
    <source>
        <dbReference type="Pfam" id="PF12680"/>
    </source>
</evidence>
<comment type="caution">
    <text evidence="2">The sequence shown here is derived from an EMBL/GenBank/DDBJ whole genome shotgun (WGS) entry which is preliminary data.</text>
</comment>
<evidence type="ECO:0000313" key="2">
    <source>
        <dbReference type="EMBL" id="TDL74154.1"/>
    </source>
</evidence>
<gene>
    <name evidence="2" type="ORF">E2L08_16495</name>
</gene>
<dbReference type="OrthoDB" id="582835at2"/>
<accession>A0A4R5ZV77</accession>
<dbReference type="InterPro" id="IPR032710">
    <property type="entry name" value="NTF2-like_dom_sf"/>
</dbReference>
<dbReference type="RefSeq" id="WP_133398188.1">
    <property type="nucleotide sequence ID" value="NZ_SNAA01000033.1"/>
</dbReference>
<protein>
    <submittedName>
        <fullName evidence="2">Nuclear transport factor 2 family protein</fullName>
    </submittedName>
</protein>
<dbReference type="EMBL" id="SNAA01000033">
    <property type="protein sequence ID" value="TDL74154.1"/>
    <property type="molecule type" value="Genomic_DNA"/>
</dbReference>
<reference evidence="2 3" key="1">
    <citation type="submission" date="2019-03" db="EMBL/GenBank/DDBJ databases">
        <title>Primorskyibacter sp. SS33 isolated from sediments.</title>
        <authorList>
            <person name="Xunke S."/>
        </authorList>
    </citation>
    <scope>NUCLEOTIDE SEQUENCE [LARGE SCALE GENOMIC DNA]</scope>
    <source>
        <strain evidence="2 3">SS33</strain>
    </source>
</reference>
<organism evidence="2 3">
    <name type="scientific">Palleronia sediminis</name>
    <dbReference type="NCBI Taxonomy" id="2547833"/>
    <lineage>
        <taxon>Bacteria</taxon>
        <taxon>Pseudomonadati</taxon>
        <taxon>Pseudomonadota</taxon>
        <taxon>Alphaproteobacteria</taxon>
        <taxon>Rhodobacterales</taxon>
        <taxon>Roseobacteraceae</taxon>
        <taxon>Palleronia</taxon>
    </lineage>
</organism>